<dbReference type="Pfam" id="PF00126">
    <property type="entry name" value="HTH_1"/>
    <property type="match status" value="1"/>
</dbReference>
<dbReference type="CDD" id="cd05466">
    <property type="entry name" value="PBP2_LTTR_substrate"/>
    <property type="match status" value="1"/>
</dbReference>
<dbReference type="PRINTS" id="PR00039">
    <property type="entry name" value="HTHLYSR"/>
</dbReference>
<feature type="domain" description="HTH lysR-type" evidence="5">
    <location>
        <begin position="1"/>
        <end position="58"/>
    </location>
</feature>
<sequence length="314" mass="35125">MELSLLREFIVLSQTLNYTKAAEILHLTQPTLSKHIVAMEKELGCSLLERDRRRVELTESGNVFAAAALQMVDTYDDAKQRIHDIQTHTPLKVNGVMSDSAIASITSIAATFLDAEGEAPASYNSLNDTNYLEQLVEGDADILLAYAELDKLDNLGLAYIPLIRSPFVAMVSMDSPLASMKSVTMDDLRSYRFVKFADGYSLSGWTNIERVCQEHGYTPRTRAVLGRTYMNYCAIPLGVEDVMILQASMPQLRYLSDFSRVTVLPVTDDDAAFRLYAIYKKDNYERVRPALDAYTRARKIILNHGKGGTLVDSE</sequence>
<protein>
    <submittedName>
        <fullName evidence="6">LysR family transcriptional regulator</fullName>
    </submittedName>
</protein>
<dbReference type="PANTHER" id="PTHR30346">
    <property type="entry name" value="TRANSCRIPTIONAL DUAL REGULATOR HCAR-RELATED"/>
    <property type="match status" value="1"/>
</dbReference>
<proteinExistence type="inferred from homology"/>
<dbReference type="Gene3D" id="1.10.10.10">
    <property type="entry name" value="Winged helix-like DNA-binding domain superfamily/Winged helix DNA-binding domain"/>
    <property type="match status" value="1"/>
</dbReference>
<keyword evidence="2" id="KW-0805">Transcription regulation</keyword>
<evidence type="ECO:0000256" key="3">
    <source>
        <dbReference type="ARBA" id="ARBA00023125"/>
    </source>
</evidence>
<dbReference type="InterPro" id="IPR036390">
    <property type="entry name" value="WH_DNA-bd_sf"/>
</dbReference>
<dbReference type="SUPFAM" id="SSF53850">
    <property type="entry name" value="Periplasmic binding protein-like II"/>
    <property type="match status" value="1"/>
</dbReference>
<name>A0A3N0ASE0_9ACTN</name>
<dbReference type="FunFam" id="1.10.10.10:FF:000001">
    <property type="entry name" value="LysR family transcriptional regulator"/>
    <property type="match status" value="1"/>
</dbReference>
<dbReference type="PROSITE" id="PS50931">
    <property type="entry name" value="HTH_LYSR"/>
    <property type="match status" value="1"/>
</dbReference>
<dbReference type="GeneID" id="62676872"/>
<dbReference type="SUPFAM" id="SSF46785">
    <property type="entry name" value="Winged helix' DNA-binding domain"/>
    <property type="match status" value="1"/>
</dbReference>
<comment type="caution">
    <text evidence="6">The sequence shown here is derived from an EMBL/GenBank/DDBJ whole genome shotgun (WGS) entry which is preliminary data.</text>
</comment>
<dbReference type="InterPro" id="IPR036388">
    <property type="entry name" value="WH-like_DNA-bd_sf"/>
</dbReference>
<dbReference type="InterPro" id="IPR000847">
    <property type="entry name" value="LysR_HTH_N"/>
</dbReference>
<dbReference type="GO" id="GO:0003700">
    <property type="term" value="F:DNA-binding transcription factor activity"/>
    <property type="evidence" value="ECO:0007669"/>
    <property type="project" value="InterPro"/>
</dbReference>
<dbReference type="RefSeq" id="WP_022738637.1">
    <property type="nucleotide sequence ID" value="NZ_JAMTCE010000013.1"/>
</dbReference>
<evidence type="ECO:0000259" key="5">
    <source>
        <dbReference type="PROSITE" id="PS50931"/>
    </source>
</evidence>
<evidence type="ECO:0000256" key="1">
    <source>
        <dbReference type="ARBA" id="ARBA00009437"/>
    </source>
</evidence>
<keyword evidence="7" id="KW-1185">Reference proteome</keyword>
<dbReference type="GO" id="GO:0003677">
    <property type="term" value="F:DNA binding"/>
    <property type="evidence" value="ECO:0007669"/>
    <property type="project" value="UniProtKB-KW"/>
</dbReference>
<comment type="similarity">
    <text evidence="1">Belongs to the LysR transcriptional regulatory family.</text>
</comment>
<reference evidence="6 7" key="1">
    <citation type="journal article" date="2019" name="Microbiol. Resour. Announc.">
        <title>Draft Genome Sequences of Type Strains of Gordonibacter faecihominis, Paraeggerthella hongkongensis, Parvibacter caecicola,Slackia equolifaciens, Slackia faecicanis, and Slackia isoflavoniconvertens.</title>
        <authorList>
            <person name="Danylec N."/>
            <person name="Stoll D.A."/>
            <person name="Dotsch A."/>
            <person name="Huch M."/>
        </authorList>
    </citation>
    <scope>NUCLEOTIDE SEQUENCE [LARGE SCALE GENOMIC DNA]</scope>
    <source>
        <strain evidence="6 7">DSM 18785</strain>
    </source>
</reference>
<accession>A0A3N0ASE0</accession>
<keyword evidence="4" id="KW-0804">Transcription</keyword>
<organism evidence="6 7">
    <name type="scientific">Adlercreutzia equolifaciens subsp. celatus DSM 18785</name>
    <dbReference type="NCBI Taxonomy" id="1121021"/>
    <lineage>
        <taxon>Bacteria</taxon>
        <taxon>Bacillati</taxon>
        <taxon>Actinomycetota</taxon>
        <taxon>Coriobacteriia</taxon>
        <taxon>Eggerthellales</taxon>
        <taxon>Eggerthellaceae</taxon>
        <taxon>Adlercreutzia</taxon>
    </lineage>
</organism>
<dbReference type="Pfam" id="PF03466">
    <property type="entry name" value="LysR_substrate"/>
    <property type="match status" value="1"/>
</dbReference>
<evidence type="ECO:0000256" key="4">
    <source>
        <dbReference type="ARBA" id="ARBA00023163"/>
    </source>
</evidence>
<dbReference type="GO" id="GO:0032993">
    <property type="term" value="C:protein-DNA complex"/>
    <property type="evidence" value="ECO:0007669"/>
    <property type="project" value="TreeGrafter"/>
</dbReference>
<dbReference type="Proteomes" id="UP000278327">
    <property type="component" value="Unassembled WGS sequence"/>
</dbReference>
<evidence type="ECO:0000313" key="6">
    <source>
        <dbReference type="EMBL" id="RNL37762.1"/>
    </source>
</evidence>
<dbReference type="Gene3D" id="3.40.190.290">
    <property type="match status" value="1"/>
</dbReference>
<evidence type="ECO:0000313" key="7">
    <source>
        <dbReference type="Proteomes" id="UP000278327"/>
    </source>
</evidence>
<dbReference type="InterPro" id="IPR005119">
    <property type="entry name" value="LysR_subst-bd"/>
</dbReference>
<dbReference type="AlphaFoldDB" id="A0A3N0ASE0"/>
<dbReference type="EMBL" id="QICA01000010">
    <property type="protein sequence ID" value="RNL37762.1"/>
    <property type="molecule type" value="Genomic_DNA"/>
</dbReference>
<keyword evidence="3" id="KW-0238">DNA-binding</keyword>
<dbReference type="PANTHER" id="PTHR30346:SF17">
    <property type="entry name" value="LYSR FAMILY TRANSCRIPTIONAL REGULATOR"/>
    <property type="match status" value="1"/>
</dbReference>
<evidence type="ECO:0000256" key="2">
    <source>
        <dbReference type="ARBA" id="ARBA00023015"/>
    </source>
</evidence>
<gene>
    <name evidence="6" type="ORF">DMP10_07165</name>
</gene>